<feature type="non-terminal residue" evidence="1">
    <location>
        <position position="56"/>
    </location>
</feature>
<comment type="caution">
    <text evidence="1">The sequence shown here is derived from an EMBL/GenBank/DDBJ whole genome shotgun (WGS) entry which is preliminary data.</text>
</comment>
<dbReference type="AlphaFoldDB" id="A0A1R3KU29"/>
<proteinExistence type="predicted"/>
<accession>A0A1R3KU29</accession>
<keyword evidence="2" id="KW-1185">Reference proteome</keyword>
<dbReference type="Gramene" id="OMP10539">
    <property type="protein sequence ID" value="OMP10539"/>
    <property type="gene ID" value="CCACVL1_00888"/>
</dbReference>
<sequence>PERPSQIATTNLLRINRIEAIASSFAGIEISARSGSQFVSIKQIVGIPKVIHSRRA</sequence>
<dbReference type="EMBL" id="AWWV01002251">
    <property type="protein sequence ID" value="OMP10539.1"/>
    <property type="molecule type" value="Genomic_DNA"/>
</dbReference>
<protein>
    <submittedName>
        <fullName evidence="1">Uncharacterized protein</fullName>
    </submittedName>
</protein>
<organism evidence="1 2">
    <name type="scientific">Corchorus capsularis</name>
    <name type="common">Jute</name>
    <dbReference type="NCBI Taxonomy" id="210143"/>
    <lineage>
        <taxon>Eukaryota</taxon>
        <taxon>Viridiplantae</taxon>
        <taxon>Streptophyta</taxon>
        <taxon>Embryophyta</taxon>
        <taxon>Tracheophyta</taxon>
        <taxon>Spermatophyta</taxon>
        <taxon>Magnoliopsida</taxon>
        <taxon>eudicotyledons</taxon>
        <taxon>Gunneridae</taxon>
        <taxon>Pentapetalae</taxon>
        <taxon>rosids</taxon>
        <taxon>malvids</taxon>
        <taxon>Malvales</taxon>
        <taxon>Malvaceae</taxon>
        <taxon>Grewioideae</taxon>
        <taxon>Apeibeae</taxon>
        <taxon>Corchorus</taxon>
    </lineage>
</organism>
<gene>
    <name evidence="1" type="ORF">CCACVL1_00888</name>
</gene>
<dbReference type="Proteomes" id="UP000188268">
    <property type="component" value="Unassembled WGS sequence"/>
</dbReference>
<reference evidence="1 2" key="1">
    <citation type="submission" date="2013-09" db="EMBL/GenBank/DDBJ databases">
        <title>Corchorus capsularis genome sequencing.</title>
        <authorList>
            <person name="Alam M."/>
            <person name="Haque M.S."/>
            <person name="Islam M.S."/>
            <person name="Emdad E.M."/>
            <person name="Islam M.M."/>
            <person name="Ahmed B."/>
            <person name="Halim A."/>
            <person name="Hossen Q.M.M."/>
            <person name="Hossain M.Z."/>
            <person name="Ahmed R."/>
            <person name="Khan M.M."/>
            <person name="Islam R."/>
            <person name="Rashid M.M."/>
            <person name="Khan S.A."/>
            <person name="Rahman M.S."/>
            <person name="Alam M."/>
        </authorList>
    </citation>
    <scope>NUCLEOTIDE SEQUENCE [LARGE SCALE GENOMIC DNA]</scope>
    <source>
        <strain evidence="2">cv. CVL-1</strain>
        <tissue evidence="1">Whole seedling</tissue>
    </source>
</reference>
<evidence type="ECO:0000313" key="1">
    <source>
        <dbReference type="EMBL" id="OMP10539.1"/>
    </source>
</evidence>
<evidence type="ECO:0000313" key="2">
    <source>
        <dbReference type="Proteomes" id="UP000188268"/>
    </source>
</evidence>
<feature type="non-terminal residue" evidence="1">
    <location>
        <position position="1"/>
    </location>
</feature>
<name>A0A1R3KU29_COCAP</name>